<dbReference type="SUPFAM" id="SSF57850">
    <property type="entry name" value="RING/U-box"/>
    <property type="match status" value="1"/>
</dbReference>
<accession>A0A8K0A6W2</accession>
<keyword evidence="11" id="KW-1185">Reference proteome</keyword>
<dbReference type="GO" id="GO:0008270">
    <property type="term" value="F:zinc ion binding"/>
    <property type="evidence" value="ECO:0007669"/>
    <property type="project" value="UniProtKB-KW"/>
</dbReference>
<dbReference type="Pfam" id="PF05605">
    <property type="entry name" value="zf-Di19"/>
    <property type="match status" value="1"/>
</dbReference>
<keyword evidence="2" id="KW-0808">Transferase</keyword>
<keyword evidence="5" id="KW-0833">Ubl conjugation pathway</keyword>
<protein>
    <submittedName>
        <fullName evidence="10">RNF166 protein</fullName>
    </submittedName>
</protein>
<feature type="domain" description="RING-type" evidence="8">
    <location>
        <begin position="14"/>
        <end position="53"/>
    </location>
</feature>
<evidence type="ECO:0000313" key="11">
    <source>
        <dbReference type="Proteomes" id="UP000838412"/>
    </source>
</evidence>
<keyword evidence="3" id="KW-0479">Metal-binding</keyword>
<gene>
    <name evidence="10" type="primary">RNF166</name>
    <name evidence="10" type="ORF">BLAG_LOCUS22565</name>
</gene>
<dbReference type="Gene3D" id="3.30.40.10">
    <property type="entry name" value="Zinc/RING finger domain, C3HC4 (zinc finger)"/>
    <property type="match status" value="1"/>
</dbReference>
<keyword evidence="4 7" id="KW-0863">Zinc-finger</keyword>
<evidence type="ECO:0000256" key="4">
    <source>
        <dbReference type="ARBA" id="ARBA00022771"/>
    </source>
</evidence>
<evidence type="ECO:0000259" key="8">
    <source>
        <dbReference type="PROSITE" id="PS50089"/>
    </source>
</evidence>
<dbReference type="PANTHER" id="PTHR46016:SF1">
    <property type="entry name" value="RING-TYPE DOMAIN-CONTAINING PROTEIN"/>
    <property type="match status" value="1"/>
</dbReference>
<sequence length="213" mass="23438">MATGGEPTIDALTCSICLEIFLKPVMTSCGHTFCSSCIAPCLQLASPNCPLCREVFDPHKAKKNSAIDKQVNNTKGSCKGCGKKMSLAKMRSHNTSCSKLTKTMPKFSPVAPTSQPIPSNVPNRSTFMCPYCGLKNLDCSALVRHCNDAHRDDNKQVVCPICSCMPWGDPSFKSANFIGHLNVRHKFEYDTYVDFEADDDSMLEEAIRRSLSE</sequence>
<comment type="pathway">
    <text evidence="1">Protein modification; protein ubiquitination.</text>
</comment>
<dbReference type="GO" id="GO:0006511">
    <property type="term" value="P:ubiquitin-dependent protein catabolic process"/>
    <property type="evidence" value="ECO:0007669"/>
    <property type="project" value="TreeGrafter"/>
</dbReference>
<dbReference type="InterPro" id="IPR017907">
    <property type="entry name" value="Znf_RING_CS"/>
</dbReference>
<feature type="domain" description="C2HC RNF-type" evidence="9">
    <location>
        <begin position="78"/>
        <end position="97"/>
    </location>
</feature>
<dbReference type="Proteomes" id="UP000838412">
    <property type="component" value="Chromosome 7"/>
</dbReference>
<organism evidence="10 11">
    <name type="scientific">Branchiostoma lanceolatum</name>
    <name type="common">Common lancelet</name>
    <name type="synonym">Amphioxus lanceolatum</name>
    <dbReference type="NCBI Taxonomy" id="7740"/>
    <lineage>
        <taxon>Eukaryota</taxon>
        <taxon>Metazoa</taxon>
        <taxon>Chordata</taxon>
        <taxon>Cephalochordata</taxon>
        <taxon>Leptocardii</taxon>
        <taxon>Amphioxiformes</taxon>
        <taxon>Branchiostomatidae</taxon>
        <taxon>Branchiostoma</taxon>
    </lineage>
</organism>
<dbReference type="PROSITE" id="PS51803">
    <property type="entry name" value="ZF_C2HC_RNF"/>
    <property type="match status" value="1"/>
</dbReference>
<dbReference type="UniPathway" id="UPA00143"/>
<dbReference type="Pfam" id="PF13923">
    <property type="entry name" value="zf-C3HC4_2"/>
    <property type="match status" value="1"/>
</dbReference>
<evidence type="ECO:0000256" key="6">
    <source>
        <dbReference type="ARBA" id="ARBA00022833"/>
    </source>
</evidence>
<dbReference type="Pfam" id="PF18574">
    <property type="entry name" value="zf_C2HC_14"/>
    <property type="match status" value="1"/>
</dbReference>
<dbReference type="InterPro" id="IPR008598">
    <property type="entry name" value="Di19_Zn-bd"/>
</dbReference>
<dbReference type="InterPro" id="IPR001841">
    <property type="entry name" value="Znf_RING"/>
</dbReference>
<evidence type="ECO:0000259" key="9">
    <source>
        <dbReference type="PROSITE" id="PS51803"/>
    </source>
</evidence>
<dbReference type="GO" id="GO:0000209">
    <property type="term" value="P:protein polyubiquitination"/>
    <property type="evidence" value="ECO:0007669"/>
    <property type="project" value="TreeGrafter"/>
</dbReference>
<name>A0A8K0A6W2_BRALA</name>
<evidence type="ECO:0000313" key="10">
    <source>
        <dbReference type="EMBL" id="CAH1270180.1"/>
    </source>
</evidence>
<dbReference type="OrthoDB" id="6270329at2759"/>
<evidence type="ECO:0000256" key="7">
    <source>
        <dbReference type="PROSITE-ProRule" id="PRU00175"/>
    </source>
</evidence>
<dbReference type="InterPro" id="IPR051438">
    <property type="entry name" value="RNF_E3_ubiq-protein_ligase"/>
</dbReference>
<evidence type="ECO:0000256" key="1">
    <source>
        <dbReference type="ARBA" id="ARBA00004906"/>
    </source>
</evidence>
<reference evidence="10" key="1">
    <citation type="submission" date="2022-01" db="EMBL/GenBank/DDBJ databases">
        <authorList>
            <person name="Braso-Vives M."/>
        </authorList>
    </citation>
    <scope>NUCLEOTIDE SEQUENCE</scope>
</reference>
<dbReference type="EMBL" id="OV696692">
    <property type="protein sequence ID" value="CAH1270180.1"/>
    <property type="molecule type" value="Genomic_DNA"/>
</dbReference>
<proteinExistence type="predicted"/>
<dbReference type="GO" id="GO:0061630">
    <property type="term" value="F:ubiquitin protein ligase activity"/>
    <property type="evidence" value="ECO:0007669"/>
    <property type="project" value="TreeGrafter"/>
</dbReference>
<dbReference type="InterPro" id="IPR013083">
    <property type="entry name" value="Znf_RING/FYVE/PHD"/>
</dbReference>
<dbReference type="PROSITE" id="PS50089">
    <property type="entry name" value="ZF_RING_2"/>
    <property type="match status" value="1"/>
</dbReference>
<dbReference type="PROSITE" id="PS00518">
    <property type="entry name" value="ZF_RING_1"/>
    <property type="match status" value="1"/>
</dbReference>
<dbReference type="AlphaFoldDB" id="A0A8K0A6W2"/>
<dbReference type="SMART" id="SM00184">
    <property type="entry name" value="RING"/>
    <property type="match status" value="1"/>
</dbReference>
<evidence type="ECO:0000256" key="3">
    <source>
        <dbReference type="ARBA" id="ARBA00022723"/>
    </source>
</evidence>
<dbReference type="PANTHER" id="PTHR46016">
    <property type="entry name" value="ZINC FINGER, RING/FYVE/PHD-TYPE"/>
    <property type="match status" value="1"/>
</dbReference>
<dbReference type="InterPro" id="IPR034734">
    <property type="entry name" value="ZF_C2HC_RNF"/>
</dbReference>
<evidence type="ECO:0000256" key="2">
    <source>
        <dbReference type="ARBA" id="ARBA00022679"/>
    </source>
</evidence>
<evidence type="ECO:0000256" key="5">
    <source>
        <dbReference type="ARBA" id="ARBA00022786"/>
    </source>
</evidence>
<keyword evidence="6" id="KW-0862">Zinc</keyword>